<keyword evidence="2" id="KW-1133">Transmembrane helix</keyword>
<dbReference type="RefSeq" id="WP_221031151.1">
    <property type="nucleotide sequence ID" value="NZ_CP139781.1"/>
</dbReference>
<evidence type="ECO:0000313" key="4">
    <source>
        <dbReference type="EMBL" id="WRQ86223.1"/>
    </source>
</evidence>
<evidence type="ECO:0000259" key="3">
    <source>
        <dbReference type="Pfam" id="PF09990"/>
    </source>
</evidence>
<feature type="transmembrane region" description="Helical" evidence="2">
    <location>
        <begin position="89"/>
        <end position="106"/>
    </location>
</feature>
<dbReference type="Pfam" id="PF09990">
    <property type="entry name" value="DUF2231"/>
    <property type="match status" value="1"/>
</dbReference>
<evidence type="ECO:0000256" key="2">
    <source>
        <dbReference type="SAM" id="Phobius"/>
    </source>
</evidence>
<dbReference type="EMBL" id="CP139781">
    <property type="protein sequence ID" value="WRQ86223.1"/>
    <property type="molecule type" value="Genomic_DNA"/>
</dbReference>
<proteinExistence type="predicted"/>
<evidence type="ECO:0000313" key="5">
    <source>
        <dbReference type="Proteomes" id="UP000738431"/>
    </source>
</evidence>
<keyword evidence="5" id="KW-1185">Reference proteome</keyword>
<sequence length="183" mass="18925">MLAQIIPDPLHPALVHFPIVLLLLGAPVAIAAAFTRRAHLPFIAAALLSLGALGSIVAVQSGGEEEEIVEDALPNEAILHEHEEWAERTNATAIVAALVALGAVALTRKPTIARGLSITTAVIALAAAVGVGFTGHYGGKLVYQQGAGIHPRLATATDGNPTAGSADASSRRRHHDDDDDDDH</sequence>
<reference evidence="4 5" key="2">
    <citation type="submission" date="2023-12" db="EMBL/GenBank/DDBJ databases">
        <title>Description of an unclassified Opitutus bacterium of Verrucomicrobiota.</title>
        <authorList>
            <person name="Zhang D.-F."/>
        </authorList>
    </citation>
    <scope>NUCLEOTIDE SEQUENCE [LARGE SCALE GENOMIC DNA]</scope>
    <source>
        <strain evidence="4 5">WL0086</strain>
    </source>
</reference>
<feature type="region of interest" description="Disordered" evidence="1">
    <location>
        <begin position="153"/>
        <end position="183"/>
    </location>
</feature>
<accession>A0ABZ1C4H8</accession>
<organism evidence="4 5">
    <name type="scientific">Actomonas aquatica</name>
    <dbReference type="NCBI Taxonomy" id="2866162"/>
    <lineage>
        <taxon>Bacteria</taxon>
        <taxon>Pseudomonadati</taxon>
        <taxon>Verrucomicrobiota</taxon>
        <taxon>Opitutia</taxon>
        <taxon>Opitutales</taxon>
        <taxon>Opitutaceae</taxon>
        <taxon>Actomonas</taxon>
    </lineage>
</organism>
<keyword evidence="2" id="KW-0812">Transmembrane</keyword>
<evidence type="ECO:0000256" key="1">
    <source>
        <dbReference type="SAM" id="MobiDB-lite"/>
    </source>
</evidence>
<dbReference type="InterPro" id="IPR019251">
    <property type="entry name" value="DUF2231_TM"/>
</dbReference>
<feature type="transmembrane region" description="Helical" evidence="2">
    <location>
        <begin position="42"/>
        <end position="59"/>
    </location>
</feature>
<dbReference type="Proteomes" id="UP000738431">
    <property type="component" value="Chromosome"/>
</dbReference>
<keyword evidence="2" id="KW-0472">Membrane</keyword>
<name>A0ABZ1C4H8_9BACT</name>
<reference evidence="4 5" key="1">
    <citation type="submission" date="2021-08" db="EMBL/GenBank/DDBJ databases">
        <authorList>
            <person name="Zhang D."/>
            <person name="Zhang A."/>
            <person name="Wang L."/>
        </authorList>
    </citation>
    <scope>NUCLEOTIDE SEQUENCE [LARGE SCALE GENOMIC DNA]</scope>
    <source>
        <strain evidence="4 5">WL0086</strain>
    </source>
</reference>
<gene>
    <name evidence="4" type="ORF">K1X11_015515</name>
</gene>
<feature type="transmembrane region" description="Helical" evidence="2">
    <location>
        <begin position="118"/>
        <end position="137"/>
    </location>
</feature>
<protein>
    <submittedName>
        <fullName evidence="4">DUF2231 domain-containing protein</fullName>
    </submittedName>
</protein>
<feature type="transmembrane region" description="Helical" evidence="2">
    <location>
        <begin position="15"/>
        <end position="35"/>
    </location>
</feature>
<feature type="domain" description="DUF2231" evidence="3">
    <location>
        <begin position="8"/>
        <end position="149"/>
    </location>
</feature>